<comment type="caution">
    <text evidence="6">The sequence shown here is derived from an EMBL/GenBank/DDBJ whole genome shotgun (WGS) entry which is preliminary data.</text>
</comment>
<dbReference type="Proteomes" id="UP001500620">
    <property type="component" value="Unassembled WGS sequence"/>
</dbReference>
<evidence type="ECO:0000256" key="3">
    <source>
        <dbReference type="ARBA" id="ARBA00023004"/>
    </source>
</evidence>
<evidence type="ECO:0000256" key="1">
    <source>
        <dbReference type="ARBA" id="ARBA00022691"/>
    </source>
</evidence>
<evidence type="ECO:0000313" key="6">
    <source>
        <dbReference type="EMBL" id="GAA4256591.1"/>
    </source>
</evidence>
<proteinExistence type="predicted"/>
<evidence type="ECO:0000256" key="4">
    <source>
        <dbReference type="ARBA" id="ARBA00023014"/>
    </source>
</evidence>
<dbReference type="Pfam" id="PF04055">
    <property type="entry name" value="Radical_SAM"/>
    <property type="match status" value="1"/>
</dbReference>
<evidence type="ECO:0000256" key="2">
    <source>
        <dbReference type="ARBA" id="ARBA00022723"/>
    </source>
</evidence>
<evidence type="ECO:0000259" key="5">
    <source>
        <dbReference type="PROSITE" id="PS51918"/>
    </source>
</evidence>
<keyword evidence="2" id="KW-0479">Metal-binding</keyword>
<dbReference type="SFLD" id="SFLDG01067">
    <property type="entry name" value="SPASM/twitch_domain_containing"/>
    <property type="match status" value="1"/>
</dbReference>
<dbReference type="PROSITE" id="PS51918">
    <property type="entry name" value="RADICAL_SAM"/>
    <property type="match status" value="1"/>
</dbReference>
<keyword evidence="3" id="KW-0408">Iron</keyword>
<dbReference type="InterPro" id="IPR007197">
    <property type="entry name" value="rSAM"/>
</dbReference>
<dbReference type="SFLD" id="SFLDS00029">
    <property type="entry name" value="Radical_SAM"/>
    <property type="match status" value="1"/>
</dbReference>
<feature type="domain" description="Radical SAM core" evidence="5">
    <location>
        <begin position="1"/>
        <end position="242"/>
    </location>
</feature>
<organism evidence="6 7">
    <name type="scientific">Dactylosporangium darangshiense</name>
    <dbReference type="NCBI Taxonomy" id="579108"/>
    <lineage>
        <taxon>Bacteria</taxon>
        <taxon>Bacillati</taxon>
        <taxon>Actinomycetota</taxon>
        <taxon>Actinomycetes</taxon>
        <taxon>Micromonosporales</taxon>
        <taxon>Micromonosporaceae</taxon>
        <taxon>Dactylosporangium</taxon>
    </lineage>
</organism>
<keyword evidence="4" id="KW-0411">Iron-sulfur</keyword>
<dbReference type="PANTHER" id="PTHR11228:SF35">
    <property type="entry name" value="MOLYBDENUM COFACTOR BIOSYNTHESIS PROTEIN A-RELATED"/>
    <property type="match status" value="1"/>
</dbReference>
<keyword evidence="1" id="KW-0949">S-adenosyl-L-methionine</keyword>
<protein>
    <recommendedName>
        <fullName evidence="5">Radical SAM core domain-containing protein</fullName>
    </recommendedName>
</protein>
<dbReference type="Gene3D" id="3.20.20.70">
    <property type="entry name" value="Aldolase class I"/>
    <property type="match status" value="1"/>
</dbReference>
<gene>
    <name evidence="6" type="ORF">GCM10022255_070020</name>
</gene>
<dbReference type="InterPro" id="IPR050377">
    <property type="entry name" value="Radical_SAM_PqqE_MftC-like"/>
</dbReference>
<dbReference type="CDD" id="cd01335">
    <property type="entry name" value="Radical_SAM"/>
    <property type="match status" value="1"/>
</dbReference>
<dbReference type="EMBL" id="BAABAT010000024">
    <property type="protein sequence ID" value="GAA4256591.1"/>
    <property type="molecule type" value="Genomic_DNA"/>
</dbReference>
<dbReference type="InterPro" id="IPR013785">
    <property type="entry name" value="Aldolase_TIM"/>
</dbReference>
<dbReference type="InterPro" id="IPR058240">
    <property type="entry name" value="rSAM_sf"/>
</dbReference>
<reference evidence="7" key="1">
    <citation type="journal article" date="2019" name="Int. J. Syst. Evol. Microbiol.">
        <title>The Global Catalogue of Microorganisms (GCM) 10K type strain sequencing project: providing services to taxonomists for standard genome sequencing and annotation.</title>
        <authorList>
            <consortium name="The Broad Institute Genomics Platform"/>
            <consortium name="The Broad Institute Genome Sequencing Center for Infectious Disease"/>
            <person name="Wu L."/>
            <person name="Ma J."/>
        </authorList>
    </citation>
    <scope>NUCLEOTIDE SEQUENCE [LARGE SCALE GENOMIC DNA]</scope>
    <source>
        <strain evidence="7">JCM 17441</strain>
    </source>
</reference>
<name>A0ABP8DI29_9ACTN</name>
<sequence length="349" mass="37189">MQRSISLLWALRSRCTRGCRYCYFGTLEAHRLNPVTQVGELSHLSRNDISADEAIRFARSLAGSAVRRVFLAGGEPLAWAPTLDVIEALKTAGVEVVVCTDGTALNRPAVAGRLLRLDIDAVSVSLDSTDATYNDRWRSPLNGRDGWHSVVGGVRALLAARGRSPRPKVGLYTVVTRLNLADVVDVPTLGAQLGCDYAVPQPVSLAAGHELFDTLALTPADLPELQRQYQRLYTAGLPIGLPDTAYPGQVAAAIREPTGLVRACFGGSTLHFVEPDGTVWDCPSALRIAATPVEKHRSIRGATGADLFPEPAGCPQDCPLFSTDCVCMWPLTGFDAMAGPPPALAHAAG</sequence>
<dbReference type="PANTHER" id="PTHR11228">
    <property type="entry name" value="RADICAL SAM DOMAIN PROTEIN"/>
    <property type="match status" value="1"/>
</dbReference>
<accession>A0ABP8DI29</accession>
<dbReference type="RefSeq" id="WP_345133561.1">
    <property type="nucleotide sequence ID" value="NZ_BAABAT010000024.1"/>
</dbReference>
<evidence type="ECO:0000313" key="7">
    <source>
        <dbReference type="Proteomes" id="UP001500620"/>
    </source>
</evidence>
<keyword evidence="7" id="KW-1185">Reference proteome</keyword>
<dbReference type="SUPFAM" id="SSF102114">
    <property type="entry name" value="Radical SAM enzymes"/>
    <property type="match status" value="1"/>
</dbReference>